<dbReference type="PANTHER" id="PTHR30204">
    <property type="entry name" value="REDOX-CYCLING DRUG-SENSING TRANSCRIPTIONAL ACTIVATOR SOXR"/>
    <property type="match status" value="1"/>
</dbReference>
<dbReference type="InterPro" id="IPR000551">
    <property type="entry name" value="MerR-type_HTH_dom"/>
</dbReference>
<name>A0ABW0AUC8_9ACTN</name>
<dbReference type="Pfam" id="PF13411">
    <property type="entry name" value="MerR_1"/>
    <property type="match status" value="1"/>
</dbReference>
<dbReference type="PROSITE" id="PS50937">
    <property type="entry name" value="HTH_MERR_2"/>
    <property type="match status" value="1"/>
</dbReference>
<proteinExistence type="predicted"/>
<evidence type="ECO:0000313" key="3">
    <source>
        <dbReference type="EMBL" id="MFC5156195.1"/>
    </source>
</evidence>
<dbReference type="RefSeq" id="WP_344484959.1">
    <property type="nucleotide sequence ID" value="NZ_BAAASB010000026.1"/>
</dbReference>
<sequence length="217" mass="24480">MRHNVTHFTPQGEWSIGELAARSRLPVKTVRYYTDIKLLPEAGRSPGGHRRYGPDALERLRLIRRLRSLGQPIATITQVLRGEVSLGELASAEQDRAEDLLFELRWRRATWQALYESAGAEQLRRLEMLARVQRPPQAHAELIGAWKRSLPGSLSGRLIDLIVSYAAPAPPRRPSPRKVLAYGELHALAARPDLRAVMSEPDRYWQQVAVVTAETAE</sequence>
<protein>
    <submittedName>
        <fullName evidence="3">MerR family transcriptional regulator</fullName>
    </submittedName>
</protein>
<keyword evidence="4" id="KW-1185">Reference proteome</keyword>
<dbReference type="InterPro" id="IPR009061">
    <property type="entry name" value="DNA-bd_dom_put_sf"/>
</dbReference>
<evidence type="ECO:0000256" key="1">
    <source>
        <dbReference type="ARBA" id="ARBA00023125"/>
    </source>
</evidence>
<keyword evidence="1" id="KW-0238">DNA-binding</keyword>
<comment type="caution">
    <text evidence="3">The sequence shown here is derived from an EMBL/GenBank/DDBJ whole genome shotgun (WGS) entry which is preliminary data.</text>
</comment>
<dbReference type="PANTHER" id="PTHR30204:SF93">
    <property type="entry name" value="HTH MERR-TYPE DOMAIN-CONTAINING PROTEIN"/>
    <property type="match status" value="1"/>
</dbReference>
<gene>
    <name evidence="3" type="ORF">ACFPRH_31235</name>
</gene>
<dbReference type="PRINTS" id="PR00040">
    <property type="entry name" value="HTHMERR"/>
</dbReference>
<dbReference type="Gene3D" id="1.10.1660.10">
    <property type="match status" value="1"/>
</dbReference>
<dbReference type="InterPro" id="IPR047057">
    <property type="entry name" value="MerR_fam"/>
</dbReference>
<organism evidence="3 4">
    <name type="scientific">Streptomyces amakusaensis</name>
    <dbReference type="NCBI Taxonomy" id="67271"/>
    <lineage>
        <taxon>Bacteria</taxon>
        <taxon>Bacillati</taxon>
        <taxon>Actinomycetota</taxon>
        <taxon>Actinomycetes</taxon>
        <taxon>Kitasatosporales</taxon>
        <taxon>Streptomycetaceae</taxon>
        <taxon>Streptomyces</taxon>
    </lineage>
</organism>
<dbReference type="SUPFAM" id="SSF46955">
    <property type="entry name" value="Putative DNA-binding domain"/>
    <property type="match status" value="1"/>
</dbReference>
<evidence type="ECO:0000259" key="2">
    <source>
        <dbReference type="PROSITE" id="PS50937"/>
    </source>
</evidence>
<evidence type="ECO:0000313" key="4">
    <source>
        <dbReference type="Proteomes" id="UP001596160"/>
    </source>
</evidence>
<dbReference type="SMART" id="SM00422">
    <property type="entry name" value="HTH_MERR"/>
    <property type="match status" value="1"/>
</dbReference>
<reference evidence="4" key="1">
    <citation type="journal article" date="2019" name="Int. J. Syst. Evol. Microbiol.">
        <title>The Global Catalogue of Microorganisms (GCM) 10K type strain sequencing project: providing services to taxonomists for standard genome sequencing and annotation.</title>
        <authorList>
            <consortium name="The Broad Institute Genomics Platform"/>
            <consortium name="The Broad Institute Genome Sequencing Center for Infectious Disease"/>
            <person name="Wu L."/>
            <person name="Ma J."/>
        </authorList>
    </citation>
    <scope>NUCLEOTIDE SEQUENCE [LARGE SCALE GENOMIC DNA]</scope>
    <source>
        <strain evidence="4">PCU 266</strain>
    </source>
</reference>
<dbReference type="EMBL" id="JBHSKP010000030">
    <property type="protein sequence ID" value="MFC5156195.1"/>
    <property type="molecule type" value="Genomic_DNA"/>
</dbReference>
<accession>A0ABW0AUC8</accession>
<feature type="domain" description="HTH merR-type" evidence="2">
    <location>
        <begin position="13"/>
        <end position="82"/>
    </location>
</feature>
<dbReference type="Proteomes" id="UP001596160">
    <property type="component" value="Unassembled WGS sequence"/>
</dbReference>